<dbReference type="EMBL" id="LWBP01000201">
    <property type="protein sequence ID" value="OQP56243.1"/>
    <property type="molecule type" value="Genomic_DNA"/>
</dbReference>
<dbReference type="Proteomes" id="UP000192276">
    <property type="component" value="Unassembled WGS sequence"/>
</dbReference>
<dbReference type="STRING" id="550983.A4R26_26125"/>
<gene>
    <name evidence="1" type="ORF">A4R26_26125</name>
</gene>
<dbReference type="AlphaFoldDB" id="A0A1V9FCY5"/>
<evidence type="ECO:0000313" key="2">
    <source>
        <dbReference type="Proteomes" id="UP000192276"/>
    </source>
</evidence>
<sequence length="60" mass="6674">MAVDLMKPNAIRAFSAFGRYDDRHVPMACTAGFQFLNPIYDSNHKGPLRGSVILCCNTIK</sequence>
<protein>
    <submittedName>
        <fullName evidence="1">Uncharacterized protein</fullName>
    </submittedName>
</protein>
<evidence type="ECO:0000313" key="1">
    <source>
        <dbReference type="EMBL" id="OQP56243.1"/>
    </source>
</evidence>
<keyword evidence="2" id="KW-1185">Reference proteome</keyword>
<organism evidence="1 2">
    <name type="scientific">Niastella populi</name>
    <dbReference type="NCBI Taxonomy" id="550983"/>
    <lineage>
        <taxon>Bacteria</taxon>
        <taxon>Pseudomonadati</taxon>
        <taxon>Bacteroidota</taxon>
        <taxon>Chitinophagia</taxon>
        <taxon>Chitinophagales</taxon>
        <taxon>Chitinophagaceae</taxon>
        <taxon>Niastella</taxon>
    </lineage>
</organism>
<accession>A0A1V9FCY5</accession>
<name>A0A1V9FCY5_9BACT</name>
<proteinExistence type="predicted"/>
<comment type="caution">
    <text evidence="1">The sequence shown here is derived from an EMBL/GenBank/DDBJ whole genome shotgun (WGS) entry which is preliminary data.</text>
</comment>
<reference evidence="2" key="1">
    <citation type="submission" date="2016-04" db="EMBL/GenBank/DDBJ databases">
        <authorList>
            <person name="Chen L."/>
            <person name="Zhuang W."/>
            <person name="Wang G."/>
        </authorList>
    </citation>
    <scope>NUCLEOTIDE SEQUENCE [LARGE SCALE GENOMIC DNA]</scope>
    <source>
        <strain evidence="2">208</strain>
    </source>
</reference>